<dbReference type="PANTHER" id="PTHR38166:SF1">
    <property type="entry name" value="C2H2-TYPE DOMAIN-CONTAINING PROTEIN"/>
    <property type="match status" value="1"/>
</dbReference>
<feature type="region of interest" description="Disordered" evidence="1">
    <location>
        <begin position="614"/>
        <end position="649"/>
    </location>
</feature>
<dbReference type="STRING" id="356882.A0A423VWH2"/>
<dbReference type="AlphaFoldDB" id="A0A423VWH2"/>
<feature type="region of interest" description="Disordered" evidence="1">
    <location>
        <begin position="488"/>
        <end position="513"/>
    </location>
</feature>
<keyword evidence="3" id="KW-1185">Reference proteome</keyword>
<evidence type="ECO:0000256" key="1">
    <source>
        <dbReference type="SAM" id="MobiDB-lite"/>
    </source>
</evidence>
<feature type="compositionally biased region" description="Polar residues" evidence="1">
    <location>
        <begin position="238"/>
        <end position="252"/>
    </location>
</feature>
<evidence type="ECO:0000313" key="3">
    <source>
        <dbReference type="Proteomes" id="UP000283895"/>
    </source>
</evidence>
<dbReference type="OrthoDB" id="4161727at2759"/>
<dbReference type="Proteomes" id="UP000283895">
    <property type="component" value="Unassembled WGS sequence"/>
</dbReference>
<proteinExistence type="predicted"/>
<organism evidence="2 3">
    <name type="scientific">Cytospora schulzeri</name>
    <dbReference type="NCBI Taxonomy" id="448051"/>
    <lineage>
        <taxon>Eukaryota</taxon>
        <taxon>Fungi</taxon>
        <taxon>Dikarya</taxon>
        <taxon>Ascomycota</taxon>
        <taxon>Pezizomycotina</taxon>
        <taxon>Sordariomycetes</taxon>
        <taxon>Sordariomycetidae</taxon>
        <taxon>Diaporthales</taxon>
        <taxon>Cytosporaceae</taxon>
        <taxon>Cytospora</taxon>
    </lineage>
</organism>
<feature type="compositionally biased region" description="Polar residues" evidence="1">
    <location>
        <begin position="488"/>
        <end position="502"/>
    </location>
</feature>
<feature type="region of interest" description="Disordered" evidence="1">
    <location>
        <begin position="1"/>
        <end position="65"/>
    </location>
</feature>
<feature type="compositionally biased region" description="Polar residues" evidence="1">
    <location>
        <begin position="146"/>
        <end position="156"/>
    </location>
</feature>
<feature type="compositionally biased region" description="Low complexity" evidence="1">
    <location>
        <begin position="351"/>
        <end position="364"/>
    </location>
</feature>
<dbReference type="PANTHER" id="PTHR38166">
    <property type="entry name" value="C2H2-TYPE DOMAIN-CONTAINING PROTEIN-RELATED"/>
    <property type="match status" value="1"/>
</dbReference>
<name>A0A423VWH2_9PEZI</name>
<sequence>MADSYRPAAPGVPDIPHKTDVHALNVPPDTNSQVGQQKTLPENADTSKASQPRYDGLGLDKATHEKPKRLLKYDVWKPSTSPVKIPATSPTKGTGNVPLSMSLPESLDAFLSRCFVEQCQLDEQLVDANPRSSEASWISRWWSSNGDSNDTSLSTCKTEDSAEENPATPEDEPADDNPIGWKQDFFKQQKCYASALSMMLRKDNSPEPLCPPKHELWAVIATARKVQPSRGKLARCSGQGNRKVQSCPTPQKQRLLDEASLSPSSASQPRAIPLHPRKQKHPKETSICATSEVESMDTTYTRAHSGAVTDSLCNSTSTPGLISPEEQKSILLGRLMEYFFAVLAKGHNNDDGTGSSSQTASSSAEPVATVSSARSSAWRGVSRKGKRSASAEDDGSDGEENEGPRMKKAKIDETEVKRLACPFFKRDPHRYKDQSKCVGPGWTTVHRLKEHIYRRHRLPVHCLRCHHVFPSHEGLEKHSQSQVPCQRTAGTKTLEGITSSQERQLRSRKRSDKTEEEKWRDVYRICFPLREDEDPTPIPNPYFELPTLAENAGPGKPSDMARYDEYITRELPKRVRRALEHRIEQELSPVEESLKRQLPDIVRGLYQTLSEDFRKSLGGSPQREEGMGEDQVADSTNLTNDGGNDTKGKGKMVAFAMPAPPMEMEIRDALGGCDGDDASVCGNWAASQPFDMSKPLPPYYEGGLAGLDGWMCGVGQDLRNWSRWPDAGYLSGAIPAADSVTVGDNGYNMFGNDLLALQVPHTSENGRCLPDILGEADALLPLEPLPRKPVPEDLLVKALLVPADLVLVRRPHAARVGRQALVDQHHLARLLVQAELELGVGDQDAPLGGVLAAGVVHGQGQLRDARGERPVADDAGRLLGRDVLVVLAQLGLGGGRVDGAHGEGLALLEAGGHGHAADGAALLVLDPRGARDVAAHDGLHREHLELADLHAAAPDEARLGGGEAVRGGLQADKVCAEAGDLVGQDAEPEGADHGEDGAAARDAVVHDHVVGRGPVRRDEEEGLGVQVEEVADLARGDPGEGVDVDLEDLVGHL</sequence>
<comment type="caution">
    <text evidence="2">The sequence shown here is derived from an EMBL/GenBank/DDBJ whole genome shotgun (WGS) entry which is preliminary data.</text>
</comment>
<accession>A0A423VWH2</accession>
<feature type="region of interest" description="Disordered" evidence="1">
    <location>
        <begin position="146"/>
        <end position="180"/>
    </location>
</feature>
<feature type="region of interest" description="Disordered" evidence="1">
    <location>
        <begin position="231"/>
        <end position="285"/>
    </location>
</feature>
<gene>
    <name evidence="2" type="ORF">VMCG_08478</name>
</gene>
<feature type="compositionally biased region" description="Acidic residues" evidence="1">
    <location>
        <begin position="391"/>
        <end position="401"/>
    </location>
</feature>
<evidence type="ECO:0000313" key="2">
    <source>
        <dbReference type="EMBL" id="ROV95404.1"/>
    </source>
</evidence>
<dbReference type="EMBL" id="LKEA01000036">
    <property type="protein sequence ID" value="ROV95404.1"/>
    <property type="molecule type" value="Genomic_DNA"/>
</dbReference>
<protein>
    <recommendedName>
        <fullName evidence="4">C2H2-type domain-containing protein</fullName>
    </recommendedName>
</protein>
<evidence type="ECO:0008006" key="4">
    <source>
        <dbReference type="Google" id="ProtNLM"/>
    </source>
</evidence>
<feature type="region of interest" description="Disordered" evidence="1">
    <location>
        <begin position="350"/>
        <end position="411"/>
    </location>
</feature>
<feature type="compositionally biased region" description="Basic and acidic residues" evidence="1">
    <location>
        <begin position="402"/>
        <end position="411"/>
    </location>
</feature>
<reference evidence="2 3" key="1">
    <citation type="submission" date="2015-09" db="EMBL/GenBank/DDBJ databases">
        <title>Host preference determinants of Valsa canker pathogens revealed by comparative genomics.</title>
        <authorList>
            <person name="Yin Z."/>
            <person name="Huang L."/>
        </authorList>
    </citation>
    <scope>NUCLEOTIDE SEQUENCE [LARGE SCALE GENOMIC DNA]</scope>
    <source>
        <strain evidence="2 3">03-1</strain>
    </source>
</reference>
<feature type="compositionally biased region" description="Polar residues" evidence="1">
    <location>
        <begin position="28"/>
        <end position="50"/>
    </location>
</feature>